<feature type="repeat" description="ANK" evidence="3">
    <location>
        <begin position="695"/>
        <end position="727"/>
    </location>
</feature>
<dbReference type="EMBL" id="JAGHQM010000144">
    <property type="protein sequence ID" value="KAH0565039.1"/>
    <property type="molecule type" value="Genomic_DNA"/>
</dbReference>
<dbReference type="PANTHER" id="PTHR24198">
    <property type="entry name" value="ANKYRIN REPEAT AND PROTEIN KINASE DOMAIN-CONTAINING PROTEIN"/>
    <property type="match status" value="1"/>
</dbReference>
<dbReference type="Pfam" id="PF12796">
    <property type="entry name" value="Ank_2"/>
    <property type="match status" value="1"/>
</dbReference>
<dbReference type="SUPFAM" id="SSF56112">
    <property type="entry name" value="Protein kinase-like (PK-like)"/>
    <property type="match status" value="1"/>
</dbReference>
<feature type="domain" description="Protein kinase" evidence="4">
    <location>
        <begin position="78"/>
        <end position="378"/>
    </location>
</feature>
<evidence type="ECO:0000256" key="2">
    <source>
        <dbReference type="ARBA" id="ARBA00023043"/>
    </source>
</evidence>
<evidence type="ECO:0000256" key="3">
    <source>
        <dbReference type="PROSITE-ProRule" id="PRU00023"/>
    </source>
</evidence>
<dbReference type="CDD" id="cd00180">
    <property type="entry name" value="PKc"/>
    <property type="match status" value="1"/>
</dbReference>
<dbReference type="Gene3D" id="1.25.40.20">
    <property type="entry name" value="Ankyrin repeat-containing domain"/>
    <property type="match status" value="3"/>
</dbReference>
<dbReference type="InterPro" id="IPR001245">
    <property type="entry name" value="Ser-Thr/Tyr_kinase_cat_dom"/>
</dbReference>
<dbReference type="GO" id="GO:0005524">
    <property type="term" value="F:ATP binding"/>
    <property type="evidence" value="ECO:0007669"/>
    <property type="project" value="InterPro"/>
</dbReference>
<dbReference type="PROSITE" id="PS50011">
    <property type="entry name" value="PROTEIN_KINASE_DOM"/>
    <property type="match status" value="1"/>
</dbReference>
<dbReference type="Proteomes" id="UP000750711">
    <property type="component" value="Unassembled WGS sequence"/>
</dbReference>
<dbReference type="GO" id="GO:0004672">
    <property type="term" value="F:protein kinase activity"/>
    <property type="evidence" value="ECO:0007669"/>
    <property type="project" value="InterPro"/>
</dbReference>
<name>A0A9P8LGX2_9PEZI</name>
<dbReference type="InterPro" id="IPR036770">
    <property type="entry name" value="Ankyrin_rpt-contain_sf"/>
</dbReference>
<dbReference type="InterPro" id="IPR008271">
    <property type="entry name" value="Ser/Thr_kinase_AS"/>
</dbReference>
<keyword evidence="1" id="KW-0677">Repeat</keyword>
<accession>A0A9P8LGX2</accession>
<evidence type="ECO:0000313" key="5">
    <source>
        <dbReference type="EMBL" id="KAH0565039.1"/>
    </source>
</evidence>
<dbReference type="Pfam" id="PF07714">
    <property type="entry name" value="PK_Tyr_Ser-Thr"/>
    <property type="match status" value="1"/>
</dbReference>
<sequence length="1136" mass="125619">MDISRSFDAIDINPVADVSLDIGNSQGNETADETPAPLSFPKNLDEFSKRVNRSLGSINDFLGCLDALEVPGPLMLTNHLVFRIGEGAQFLVYRNAQFFPPTADSDMYTIPVAVKKSKFTLSADQRLDLSTKTARKQIHDMQLEITALQHPRLRNHRNIVNLLGYAIDQDWHGAPLLVLELAVGDLEVFAKDAERRSQWSLKHQLCMDVGAGLDVLHTCSIVHGDLKPKNVLVFENYDNSSGVPFIAKLADFGYSVDEARHKGQGAIEVTIWTQGWEAPEIRRHIRKNLAVPVHEFCKADNYSFGLLVWSFMCLNGSKPVIAPDSAVTSAAVKSIQSTTGMPDTLRCTLTHALNVLLLQNSDERPYLVADLLEDHSESYRNWQYACREYEHRQLELDGELEEGRDTHEFMHDWALPSILPFLVEGLGKSYQHHRNMLNAGQTFAMFLLRSFHDIPRLDISLQINMLLESANKGYVPAQAVVKRVLDSHNFPPPPSVDQELMKSWLINGTSTGSLVAAVELEAMDTSSFNEAMEIFHDNGGYIQFYSRMVNSKEDWKAREWRPCATARDGRLDQLDSDGNQHIHYLAAFGDANGLGNFLDETGADINEPNSLGETALYKACMRGCWRTTYELCRRGADASIAGAPYGVTCLHWLFNFPQGHINEVASMLVRCGGDPNAMLDASSPVVNYHFPFQYPSGTPLHWAVAASNEEAVIALSKLGASISLRNGCDPYIADELVRTLNIHGTAEEGDYSITSGLSMGFSVVDLAASMHDWRMLDCIRLADNGSFNPTAVDEEGYSPFHRLEFLRVGRAARGLRFWHEAFRGDSVTRKASNLQTVKCLQKMGFDINQLTRPSTTNPSGISGLNGLSPLMLAVANCDLEVVDVLLECGADPNLTNSDGYSALMLLPYSGFHCSPPGYRQGIVKSLLNHNAKVDLLASSGMTALIRAAYSTDVTVVNLLLEAGAQISDRWDGLNVLAVLTNYCGCLGKLQNSSFETIESCQRRDSELLAVFQRWVFQGANGDQLEVMEHVDRDDSSLLHYAVAAGLVLCVDGLVQAGANVNAVRRLHTHKSNMQYNSIARYMSEGTPLDIAKKETARIIRNSGEGILSKQDWKTILSQSQQIEAILIEHGGIAVNE</sequence>
<reference evidence="5" key="1">
    <citation type="submission" date="2021-03" db="EMBL/GenBank/DDBJ databases">
        <title>Comparative genomics and phylogenomic investigation of the class Geoglossomycetes provide insights into ecological specialization and systematics.</title>
        <authorList>
            <person name="Melie T."/>
            <person name="Pirro S."/>
            <person name="Miller A.N."/>
            <person name="Quandt A."/>
        </authorList>
    </citation>
    <scope>NUCLEOTIDE SEQUENCE</scope>
    <source>
        <strain evidence="5">CAQ_001_2017</strain>
    </source>
</reference>
<dbReference type="InterPro" id="IPR011009">
    <property type="entry name" value="Kinase-like_dom_sf"/>
</dbReference>
<dbReference type="PROSITE" id="PS50297">
    <property type="entry name" value="ANK_REP_REGION"/>
    <property type="match status" value="3"/>
</dbReference>
<evidence type="ECO:0000259" key="4">
    <source>
        <dbReference type="PROSITE" id="PS50011"/>
    </source>
</evidence>
<dbReference type="SMART" id="SM00220">
    <property type="entry name" value="S_TKc"/>
    <property type="match status" value="1"/>
</dbReference>
<evidence type="ECO:0000313" key="6">
    <source>
        <dbReference type="Proteomes" id="UP000750711"/>
    </source>
</evidence>
<feature type="repeat" description="ANK" evidence="3">
    <location>
        <begin position="865"/>
        <end position="897"/>
    </location>
</feature>
<feature type="repeat" description="ANK" evidence="3">
    <location>
        <begin position="577"/>
        <end position="610"/>
    </location>
</feature>
<dbReference type="Pfam" id="PF00023">
    <property type="entry name" value="Ank"/>
    <property type="match status" value="1"/>
</dbReference>
<feature type="repeat" description="ANK" evidence="3">
    <location>
        <begin position="939"/>
        <end position="971"/>
    </location>
</feature>
<organism evidence="5 6">
    <name type="scientific">Trichoglossum hirsutum</name>
    <dbReference type="NCBI Taxonomy" id="265104"/>
    <lineage>
        <taxon>Eukaryota</taxon>
        <taxon>Fungi</taxon>
        <taxon>Dikarya</taxon>
        <taxon>Ascomycota</taxon>
        <taxon>Pezizomycotina</taxon>
        <taxon>Geoglossomycetes</taxon>
        <taxon>Geoglossales</taxon>
        <taxon>Geoglossaceae</taxon>
        <taxon>Trichoglossum</taxon>
    </lineage>
</organism>
<dbReference type="InterPro" id="IPR000719">
    <property type="entry name" value="Prot_kinase_dom"/>
</dbReference>
<feature type="repeat" description="ANK" evidence="3">
    <location>
        <begin position="1033"/>
        <end position="1065"/>
    </location>
</feature>
<dbReference type="AlphaFoldDB" id="A0A9P8LGX2"/>
<proteinExistence type="predicted"/>
<dbReference type="InterPro" id="IPR002110">
    <property type="entry name" value="Ankyrin_rpt"/>
</dbReference>
<dbReference type="SUPFAM" id="SSF48403">
    <property type="entry name" value="Ankyrin repeat"/>
    <property type="match status" value="1"/>
</dbReference>
<dbReference type="Gene3D" id="1.10.510.10">
    <property type="entry name" value="Transferase(Phosphotransferase) domain 1"/>
    <property type="match status" value="1"/>
</dbReference>
<comment type="caution">
    <text evidence="5">The sequence shown here is derived from an EMBL/GenBank/DDBJ whole genome shotgun (WGS) entry which is preliminary data.</text>
</comment>
<dbReference type="PROSITE" id="PS50088">
    <property type="entry name" value="ANK_REPEAT"/>
    <property type="match status" value="5"/>
</dbReference>
<dbReference type="PANTHER" id="PTHR24198:SF165">
    <property type="entry name" value="ANKYRIN REPEAT-CONTAINING PROTEIN-RELATED"/>
    <property type="match status" value="1"/>
</dbReference>
<dbReference type="SMART" id="SM00248">
    <property type="entry name" value="ANK"/>
    <property type="match status" value="9"/>
</dbReference>
<protein>
    <recommendedName>
        <fullName evidence="4">Protein kinase domain-containing protein</fullName>
    </recommendedName>
</protein>
<keyword evidence="2 3" id="KW-0040">ANK repeat</keyword>
<dbReference type="PROSITE" id="PS00108">
    <property type="entry name" value="PROTEIN_KINASE_ST"/>
    <property type="match status" value="1"/>
</dbReference>
<evidence type="ECO:0000256" key="1">
    <source>
        <dbReference type="ARBA" id="ARBA00022737"/>
    </source>
</evidence>
<gene>
    <name evidence="5" type="ORF">GP486_001565</name>
</gene>
<keyword evidence="6" id="KW-1185">Reference proteome</keyword>